<dbReference type="Pfam" id="PF11942">
    <property type="entry name" value="Spt5_N"/>
    <property type="match status" value="1"/>
</dbReference>
<evidence type="ECO:0000256" key="1">
    <source>
        <dbReference type="SAM" id="MobiDB-lite"/>
    </source>
</evidence>
<feature type="compositionally biased region" description="Acidic residues" evidence="1">
    <location>
        <begin position="96"/>
        <end position="109"/>
    </location>
</feature>
<dbReference type="Gene3D" id="3.30.420.10">
    <property type="entry name" value="Ribonuclease H-like superfamily/Ribonuclease H"/>
    <property type="match status" value="1"/>
</dbReference>
<proteinExistence type="predicted"/>
<feature type="domain" description="Spt5 transcription elongation factor N-terminal" evidence="2">
    <location>
        <begin position="96"/>
        <end position="164"/>
    </location>
</feature>
<name>A0ABY6LE51_9ARAC</name>
<organism evidence="3 4">
    <name type="scientific">Cordylochernes scorpioides</name>
    <dbReference type="NCBI Taxonomy" id="51811"/>
    <lineage>
        <taxon>Eukaryota</taxon>
        <taxon>Metazoa</taxon>
        <taxon>Ecdysozoa</taxon>
        <taxon>Arthropoda</taxon>
        <taxon>Chelicerata</taxon>
        <taxon>Arachnida</taxon>
        <taxon>Pseudoscorpiones</taxon>
        <taxon>Cheliferoidea</taxon>
        <taxon>Chernetidae</taxon>
        <taxon>Cordylochernes</taxon>
    </lineage>
</organism>
<keyword evidence="4" id="KW-1185">Reference proteome</keyword>
<gene>
    <name evidence="3" type="ORF">LAZ67_17002716</name>
</gene>
<evidence type="ECO:0000313" key="4">
    <source>
        <dbReference type="Proteomes" id="UP001235939"/>
    </source>
</evidence>
<dbReference type="Proteomes" id="UP001235939">
    <property type="component" value="Chromosome 17"/>
</dbReference>
<evidence type="ECO:0000313" key="3">
    <source>
        <dbReference type="EMBL" id="UYV79466.1"/>
    </source>
</evidence>
<feature type="region of interest" description="Disordered" evidence="1">
    <location>
        <begin position="89"/>
        <end position="110"/>
    </location>
</feature>
<dbReference type="EMBL" id="CP092879">
    <property type="protein sequence ID" value="UYV79466.1"/>
    <property type="molecule type" value="Genomic_DNA"/>
</dbReference>
<feature type="region of interest" description="Disordered" evidence="1">
    <location>
        <begin position="1"/>
        <end position="22"/>
    </location>
</feature>
<dbReference type="InterPro" id="IPR036397">
    <property type="entry name" value="RNaseH_sf"/>
</dbReference>
<dbReference type="InterPro" id="IPR012337">
    <property type="entry name" value="RNaseH-like_sf"/>
</dbReference>
<dbReference type="InterPro" id="IPR022581">
    <property type="entry name" value="Spt5_N"/>
</dbReference>
<evidence type="ECO:0000259" key="2">
    <source>
        <dbReference type="Pfam" id="PF11942"/>
    </source>
</evidence>
<dbReference type="SUPFAM" id="SSF53098">
    <property type="entry name" value="Ribonuclease H-like"/>
    <property type="match status" value="1"/>
</dbReference>
<protein>
    <submittedName>
        <fullName evidence="3">SUPT5H</fullName>
    </submittedName>
</protein>
<accession>A0ABY6LE51</accession>
<reference evidence="3 4" key="1">
    <citation type="submission" date="2022-01" db="EMBL/GenBank/DDBJ databases">
        <title>A chromosomal length assembly of Cordylochernes scorpioides.</title>
        <authorList>
            <person name="Zeh D."/>
            <person name="Zeh J."/>
        </authorList>
    </citation>
    <scope>NUCLEOTIDE SEQUENCE [LARGE SCALE GENOMIC DNA]</scope>
    <source>
        <strain evidence="3">IN4F17</strain>
        <tissue evidence="3">Whole Body</tissue>
    </source>
</reference>
<sequence>MSCTRSNPPNGYTAENRTSTTLQNRTTSPALERAMVTIAHQDNVLQPTNKLSFISPLQPHQYVTLKDQPCRIQKPVDHRRVNVAEMKVRRRGGREGEEEEWEEGAEDRDIDSPRSLQMRWNSAREDEIEAYYRKKYADTSDADRGYGGDDVELSEEIAQQALLPGVKDKLGHPGSGCLIKFTNGIEKINRRNPDFCSVFRSELIAIYEALKSIRNTNYQYIWILTDSRSAIRHLSHTGELRDKVSRNIIGYLQNSQKPQKFTFNGYPHMLELKAMKLLMR</sequence>